<name>A0A841I2Q3_9DEIO</name>
<dbReference type="InterPro" id="IPR006108">
    <property type="entry name" value="3HC_DH_C"/>
</dbReference>
<feature type="domain" description="3-hydroxyacyl-CoA dehydrogenase NAD binding" evidence="3">
    <location>
        <begin position="25"/>
        <end position="128"/>
    </location>
</feature>
<evidence type="ECO:0000256" key="1">
    <source>
        <dbReference type="ARBA" id="ARBA00023002"/>
    </source>
</evidence>
<evidence type="ECO:0000259" key="2">
    <source>
        <dbReference type="Pfam" id="PF00725"/>
    </source>
</evidence>
<keyword evidence="5" id="KW-1185">Reference proteome</keyword>
<dbReference type="PANTHER" id="PTHR48075">
    <property type="entry name" value="3-HYDROXYACYL-COA DEHYDROGENASE FAMILY PROTEIN"/>
    <property type="match status" value="1"/>
</dbReference>
<dbReference type="SUPFAM" id="SSF48179">
    <property type="entry name" value="6-phosphogluconate dehydrogenase C-terminal domain-like"/>
    <property type="match status" value="1"/>
</dbReference>
<dbReference type="Gene3D" id="3.40.50.720">
    <property type="entry name" value="NAD(P)-binding Rossmann-like Domain"/>
    <property type="match status" value="1"/>
</dbReference>
<accession>A0A841I2Q3</accession>
<dbReference type="EMBL" id="JACHHG010000005">
    <property type="protein sequence ID" value="MBB6098205.1"/>
    <property type="molecule type" value="Genomic_DNA"/>
</dbReference>
<dbReference type="GO" id="GO:0008691">
    <property type="term" value="F:3-hydroxybutyryl-CoA dehydrogenase activity"/>
    <property type="evidence" value="ECO:0007669"/>
    <property type="project" value="TreeGrafter"/>
</dbReference>
<dbReference type="InterPro" id="IPR006176">
    <property type="entry name" value="3-OHacyl-CoA_DH_NAD-bd"/>
</dbReference>
<dbReference type="AlphaFoldDB" id="A0A841I2Q3"/>
<dbReference type="RefSeq" id="WP_183986397.1">
    <property type="nucleotide sequence ID" value="NZ_JACHHG010000005.1"/>
</dbReference>
<protein>
    <submittedName>
        <fullName evidence="4">3-hydroxyacyl-CoA dehydrogenase</fullName>
    </submittedName>
</protein>
<dbReference type="InterPro" id="IPR008927">
    <property type="entry name" value="6-PGluconate_DH-like_C_sf"/>
</dbReference>
<dbReference type="Pfam" id="PF02737">
    <property type="entry name" value="3HCDH_N"/>
    <property type="match status" value="1"/>
</dbReference>
<reference evidence="4 5" key="1">
    <citation type="submission" date="2020-08" db="EMBL/GenBank/DDBJ databases">
        <title>Genomic Encyclopedia of Type Strains, Phase IV (KMG-IV): sequencing the most valuable type-strain genomes for metagenomic binning, comparative biology and taxonomic classification.</title>
        <authorList>
            <person name="Goeker M."/>
        </authorList>
    </citation>
    <scope>NUCLEOTIDE SEQUENCE [LARGE SCALE GENOMIC DNA]</scope>
    <source>
        <strain evidence="4 5">DSM 21458</strain>
    </source>
</reference>
<feature type="domain" description="3-hydroxyacyl-CoA dehydrogenase C-terminal" evidence="2">
    <location>
        <begin position="133"/>
        <end position="215"/>
    </location>
</feature>
<dbReference type="PANTHER" id="PTHR48075:SF5">
    <property type="entry name" value="3-HYDROXYBUTYRYL-COA DEHYDROGENASE"/>
    <property type="match status" value="1"/>
</dbReference>
<dbReference type="GO" id="GO:0006635">
    <property type="term" value="P:fatty acid beta-oxidation"/>
    <property type="evidence" value="ECO:0007669"/>
    <property type="project" value="TreeGrafter"/>
</dbReference>
<evidence type="ECO:0000259" key="3">
    <source>
        <dbReference type="Pfam" id="PF02737"/>
    </source>
</evidence>
<dbReference type="GO" id="GO:0070403">
    <property type="term" value="F:NAD+ binding"/>
    <property type="evidence" value="ECO:0007669"/>
    <property type="project" value="InterPro"/>
</dbReference>
<dbReference type="Pfam" id="PF00725">
    <property type="entry name" value="3HCDH"/>
    <property type="match status" value="1"/>
</dbReference>
<dbReference type="InterPro" id="IPR013328">
    <property type="entry name" value="6PGD_dom2"/>
</dbReference>
<dbReference type="SUPFAM" id="SSF51735">
    <property type="entry name" value="NAD(P)-binding Rossmann-fold domains"/>
    <property type="match status" value="1"/>
</dbReference>
<comment type="caution">
    <text evidence="4">The sequence shown here is derived from an EMBL/GenBank/DDBJ whole genome shotgun (WGS) entry which is preliminary data.</text>
</comment>
<proteinExistence type="predicted"/>
<dbReference type="InterPro" id="IPR036291">
    <property type="entry name" value="NAD(P)-bd_dom_sf"/>
</dbReference>
<dbReference type="Gene3D" id="1.10.1040.10">
    <property type="entry name" value="N-(1-d-carboxylethyl)-l-norvaline Dehydrogenase, domain 2"/>
    <property type="match status" value="1"/>
</dbReference>
<keyword evidence="1" id="KW-0560">Oxidoreductase</keyword>
<evidence type="ECO:0000313" key="4">
    <source>
        <dbReference type="EMBL" id="MBB6098205.1"/>
    </source>
</evidence>
<dbReference type="Proteomes" id="UP000569951">
    <property type="component" value="Unassembled WGS sequence"/>
</dbReference>
<evidence type="ECO:0000313" key="5">
    <source>
        <dbReference type="Proteomes" id="UP000569951"/>
    </source>
</evidence>
<gene>
    <name evidence="4" type="ORF">HNR42_001630</name>
</gene>
<sequence length="218" mass="23883">MKLHLFGRARLRAQFEQQLHDRGNPHELVSAAQADWIIDFGETLEEKQVLFDLRARAPMLSLTYPASPTHLAARTCYPDRVVGFSALPPVSRASVLELMPALQSSPALVAQARELLESTGLRVIEVGETPAGVAARTVACLVNEAVSAVAERVADPATIDTAMRLGTNYPRGPLEWAGHVGLRAVLAMLEGLYQEYGEDRYRPHPLLRRAVLAGRETL</sequence>
<organism evidence="4 5">
    <name type="scientific">Deinobacterium chartae</name>
    <dbReference type="NCBI Taxonomy" id="521158"/>
    <lineage>
        <taxon>Bacteria</taxon>
        <taxon>Thermotogati</taxon>
        <taxon>Deinococcota</taxon>
        <taxon>Deinococci</taxon>
        <taxon>Deinococcales</taxon>
        <taxon>Deinococcaceae</taxon>
        <taxon>Deinobacterium</taxon>
    </lineage>
</organism>